<dbReference type="Gene3D" id="3.40.50.2300">
    <property type="match status" value="2"/>
</dbReference>
<keyword evidence="1" id="KW-0805">Transcription regulation</keyword>
<dbReference type="EMBL" id="BLPG01000001">
    <property type="protein sequence ID" value="GFJ95115.1"/>
    <property type="molecule type" value="Genomic_DNA"/>
</dbReference>
<proteinExistence type="predicted"/>
<evidence type="ECO:0000256" key="4">
    <source>
        <dbReference type="SAM" id="MobiDB-lite"/>
    </source>
</evidence>
<dbReference type="InterPro" id="IPR010982">
    <property type="entry name" value="Lambda_DNA-bd_dom_sf"/>
</dbReference>
<reference evidence="6 7" key="2">
    <citation type="submission" date="2020-03" db="EMBL/GenBank/DDBJ databases">
        <authorList>
            <person name="Ichikawa N."/>
            <person name="Kimura A."/>
            <person name="Kitahashi Y."/>
            <person name="Uohara A."/>
        </authorList>
    </citation>
    <scope>NUCLEOTIDE SEQUENCE [LARGE SCALE GENOMIC DNA]</scope>
    <source>
        <strain evidence="6 7">NBRC 108638</strain>
    </source>
</reference>
<sequence length="342" mass="35960">MKEVAGLAGVGMKTVSRVVNGEGRVSRETRARVEAAIAATGYRRNEVARSMRGMRSGQSTVDIGLLLGDLTNPFFAGVASAVIAEARGRGYAAVLASADEDPLAERAAIDGLLGRQVAGLLIVPGGRDYGYLRPEIEIGTPVVFVDRPGGGLSADEVVLDNAEGARMAVRHLAAQGHRRIGAIVAPSRWATSERLRGFRQAMRAEVGTIDATLIRRLSTGSVAEAERSARELLAVPDPPTAIFTTTGFMTQGLLRALGPRRDVAVVGFDDFPLADMLPVPLSVVAGDPVVLGTAAAQTLFARIDGWGDPPTRRVIPPTLVPRGSGEIPPPTGARTTRRPGRP</sequence>
<dbReference type="Gene3D" id="1.10.260.40">
    <property type="entry name" value="lambda repressor-like DNA-binding domains"/>
    <property type="match status" value="1"/>
</dbReference>
<dbReference type="SUPFAM" id="SSF53822">
    <property type="entry name" value="Periplasmic binding protein-like I"/>
    <property type="match status" value="1"/>
</dbReference>
<dbReference type="AlphaFoldDB" id="A0A6V8LQW1"/>
<dbReference type="PANTHER" id="PTHR30146">
    <property type="entry name" value="LACI-RELATED TRANSCRIPTIONAL REPRESSOR"/>
    <property type="match status" value="1"/>
</dbReference>
<keyword evidence="3" id="KW-0804">Transcription</keyword>
<dbReference type="Pfam" id="PF13377">
    <property type="entry name" value="Peripla_BP_3"/>
    <property type="match status" value="1"/>
</dbReference>
<evidence type="ECO:0000256" key="1">
    <source>
        <dbReference type="ARBA" id="ARBA00023015"/>
    </source>
</evidence>
<dbReference type="PANTHER" id="PTHR30146:SF109">
    <property type="entry name" value="HTH-TYPE TRANSCRIPTIONAL REGULATOR GALS"/>
    <property type="match status" value="1"/>
</dbReference>
<dbReference type="Pfam" id="PF00356">
    <property type="entry name" value="LacI"/>
    <property type="match status" value="1"/>
</dbReference>
<dbReference type="GO" id="GO:0000976">
    <property type="term" value="F:transcription cis-regulatory region binding"/>
    <property type="evidence" value="ECO:0007669"/>
    <property type="project" value="TreeGrafter"/>
</dbReference>
<dbReference type="InterPro" id="IPR028082">
    <property type="entry name" value="Peripla_BP_I"/>
</dbReference>
<evidence type="ECO:0000313" key="6">
    <source>
        <dbReference type="EMBL" id="GFJ95115.1"/>
    </source>
</evidence>
<dbReference type="SMART" id="SM00354">
    <property type="entry name" value="HTH_LACI"/>
    <property type="match status" value="1"/>
</dbReference>
<dbReference type="InterPro" id="IPR000843">
    <property type="entry name" value="HTH_LacI"/>
</dbReference>
<dbReference type="GO" id="GO:0003700">
    <property type="term" value="F:DNA-binding transcription factor activity"/>
    <property type="evidence" value="ECO:0007669"/>
    <property type="project" value="TreeGrafter"/>
</dbReference>
<dbReference type="SUPFAM" id="SSF47413">
    <property type="entry name" value="lambda repressor-like DNA-binding domains"/>
    <property type="match status" value="1"/>
</dbReference>
<accession>A0A6V8LQW1</accession>
<protein>
    <submittedName>
        <fullName evidence="6">LacI family transcriptional regulator</fullName>
    </submittedName>
</protein>
<feature type="region of interest" description="Disordered" evidence="4">
    <location>
        <begin position="316"/>
        <end position="342"/>
    </location>
</feature>
<evidence type="ECO:0000256" key="2">
    <source>
        <dbReference type="ARBA" id="ARBA00023125"/>
    </source>
</evidence>
<comment type="caution">
    <text evidence="6">The sequence shown here is derived from an EMBL/GenBank/DDBJ whole genome shotgun (WGS) entry which is preliminary data.</text>
</comment>
<evidence type="ECO:0000259" key="5">
    <source>
        <dbReference type="PROSITE" id="PS50932"/>
    </source>
</evidence>
<dbReference type="PROSITE" id="PS00356">
    <property type="entry name" value="HTH_LACI_1"/>
    <property type="match status" value="1"/>
</dbReference>
<dbReference type="InterPro" id="IPR046335">
    <property type="entry name" value="LacI/GalR-like_sensor"/>
</dbReference>
<dbReference type="CDD" id="cd06267">
    <property type="entry name" value="PBP1_LacI_sugar_binding-like"/>
    <property type="match status" value="1"/>
</dbReference>
<keyword evidence="2" id="KW-0238">DNA-binding</keyword>
<feature type="domain" description="HTH lacI-type" evidence="5">
    <location>
        <begin position="1"/>
        <end position="53"/>
    </location>
</feature>
<dbReference type="CDD" id="cd01392">
    <property type="entry name" value="HTH_LacI"/>
    <property type="match status" value="1"/>
</dbReference>
<gene>
    <name evidence="6" type="ORF">Prum_087570</name>
</gene>
<dbReference type="Proteomes" id="UP000482960">
    <property type="component" value="Unassembled WGS sequence"/>
</dbReference>
<evidence type="ECO:0000313" key="7">
    <source>
        <dbReference type="Proteomes" id="UP000482960"/>
    </source>
</evidence>
<organism evidence="6 7">
    <name type="scientific">Phytohabitans rumicis</name>
    <dbReference type="NCBI Taxonomy" id="1076125"/>
    <lineage>
        <taxon>Bacteria</taxon>
        <taxon>Bacillati</taxon>
        <taxon>Actinomycetota</taxon>
        <taxon>Actinomycetes</taxon>
        <taxon>Micromonosporales</taxon>
        <taxon>Micromonosporaceae</taxon>
    </lineage>
</organism>
<name>A0A6V8LQW1_9ACTN</name>
<reference evidence="6 7" key="1">
    <citation type="submission" date="2020-03" db="EMBL/GenBank/DDBJ databases">
        <title>Whole genome shotgun sequence of Phytohabitans rumicis NBRC 108638.</title>
        <authorList>
            <person name="Komaki H."/>
            <person name="Tamura T."/>
        </authorList>
    </citation>
    <scope>NUCLEOTIDE SEQUENCE [LARGE SCALE GENOMIC DNA]</scope>
    <source>
        <strain evidence="6 7">NBRC 108638</strain>
    </source>
</reference>
<evidence type="ECO:0000256" key="3">
    <source>
        <dbReference type="ARBA" id="ARBA00023163"/>
    </source>
</evidence>
<keyword evidence="7" id="KW-1185">Reference proteome</keyword>
<dbReference type="PROSITE" id="PS50932">
    <property type="entry name" value="HTH_LACI_2"/>
    <property type="match status" value="1"/>
</dbReference>